<evidence type="ECO:0000256" key="19">
    <source>
        <dbReference type="ARBA" id="ARBA00023242"/>
    </source>
</evidence>
<evidence type="ECO:0000256" key="18">
    <source>
        <dbReference type="ARBA" id="ARBA00023125"/>
    </source>
</evidence>
<dbReference type="Gene3D" id="3.40.50.300">
    <property type="entry name" value="P-loop containing nucleotide triphosphate hydrolases"/>
    <property type="match status" value="1"/>
</dbReference>
<reference evidence="24" key="1">
    <citation type="journal article" date="2020" name="Ecol. Evol.">
        <title>Genome structure and content of the rice root-knot nematode (Meloidogyne graminicola).</title>
        <authorList>
            <person name="Phan N.T."/>
            <person name="Danchin E.G.J."/>
            <person name="Klopp C."/>
            <person name="Perfus-Barbeoch L."/>
            <person name="Kozlowski D.K."/>
            <person name="Koutsovoulos G.D."/>
            <person name="Lopez-Roques C."/>
            <person name="Bouchez O."/>
            <person name="Zahm M."/>
            <person name="Besnard G."/>
            <person name="Bellafiore S."/>
        </authorList>
    </citation>
    <scope>NUCLEOTIDE SEQUENCE</scope>
    <source>
        <strain evidence="24">VN-18</strain>
    </source>
</reference>
<dbReference type="GO" id="GO:0043138">
    <property type="term" value="F:3'-5' DNA helicase activity"/>
    <property type="evidence" value="ECO:0007669"/>
    <property type="project" value="TreeGrafter"/>
</dbReference>
<gene>
    <name evidence="24" type="ORF">Mgra_00004444</name>
</gene>
<evidence type="ECO:0000313" key="25">
    <source>
        <dbReference type="Proteomes" id="UP000605970"/>
    </source>
</evidence>
<evidence type="ECO:0000256" key="21">
    <source>
        <dbReference type="SAM" id="Coils"/>
    </source>
</evidence>
<dbReference type="PRINTS" id="PR01658">
    <property type="entry name" value="MCMPROTEIN2"/>
</dbReference>
<feature type="domain" description="MCM C-terminal AAA(+) ATPase" evidence="23">
    <location>
        <begin position="453"/>
        <end position="659"/>
    </location>
</feature>
<evidence type="ECO:0000256" key="10">
    <source>
        <dbReference type="ARBA" id="ARBA00022741"/>
    </source>
</evidence>
<dbReference type="PROSITE" id="PS00847">
    <property type="entry name" value="MCM_1"/>
    <property type="match status" value="1"/>
</dbReference>
<dbReference type="InterPro" id="IPR058560">
    <property type="entry name" value="DNA_primase_C"/>
</dbReference>
<dbReference type="InterPro" id="IPR027417">
    <property type="entry name" value="P-loop_NTPase"/>
</dbReference>
<dbReference type="Pfam" id="PF17207">
    <property type="entry name" value="MCM_OB"/>
    <property type="match status" value="1"/>
</dbReference>
<dbReference type="PROSITE" id="PS50051">
    <property type="entry name" value="MCM_2"/>
    <property type="match status" value="1"/>
</dbReference>
<name>A0A8S9ZSK1_9BILA</name>
<evidence type="ECO:0000256" key="6">
    <source>
        <dbReference type="ARBA" id="ARBA00022485"/>
    </source>
</evidence>
<dbReference type="InterPro" id="IPR031327">
    <property type="entry name" value="MCM"/>
</dbReference>
<dbReference type="GO" id="GO:0005634">
    <property type="term" value="C:nucleus"/>
    <property type="evidence" value="ECO:0007669"/>
    <property type="project" value="UniProtKB-SubCell"/>
</dbReference>
<dbReference type="SUPFAM" id="SSF140914">
    <property type="entry name" value="PriB N-terminal domain-like"/>
    <property type="match status" value="1"/>
</dbReference>
<dbReference type="SMART" id="SM00350">
    <property type="entry name" value="MCM"/>
    <property type="match status" value="1"/>
</dbReference>
<evidence type="ECO:0000256" key="22">
    <source>
        <dbReference type="SAM" id="MobiDB-lite"/>
    </source>
</evidence>
<dbReference type="Pfam" id="PF26466">
    <property type="entry name" value="DNA_primase_lrg_N"/>
    <property type="match status" value="1"/>
</dbReference>
<dbReference type="GO" id="GO:0005524">
    <property type="term" value="F:ATP binding"/>
    <property type="evidence" value="ECO:0007669"/>
    <property type="project" value="UniProtKB-KW"/>
</dbReference>
<dbReference type="Gene3D" id="3.30.1640.10">
    <property type="entry name" value="mini-chromosome maintenance (MCM) complex, chain A, domain 1"/>
    <property type="match status" value="1"/>
</dbReference>
<dbReference type="OrthoDB" id="844at2759"/>
<dbReference type="Pfam" id="PF14551">
    <property type="entry name" value="MCM_N"/>
    <property type="match status" value="1"/>
</dbReference>
<proteinExistence type="inferred from homology"/>
<evidence type="ECO:0000256" key="11">
    <source>
        <dbReference type="ARBA" id="ARBA00022771"/>
    </source>
</evidence>
<keyword evidence="20" id="KW-0131">Cell cycle</keyword>
<dbReference type="Gene3D" id="2.20.28.10">
    <property type="match status" value="1"/>
</dbReference>
<keyword evidence="8" id="KW-0235">DNA replication</keyword>
<dbReference type="EC" id="3.6.4.12" evidence="4"/>
<feature type="region of interest" description="Disordered" evidence="22">
    <location>
        <begin position="1"/>
        <end position="57"/>
    </location>
</feature>
<evidence type="ECO:0000256" key="13">
    <source>
        <dbReference type="ARBA" id="ARBA00022806"/>
    </source>
</evidence>
<keyword evidence="11" id="KW-0863">Zinc-finger</keyword>
<keyword evidence="17" id="KW-0411">Iron-sulfur</keyword>
<dbReference type="GO" id="GO:0016787">
    <property type="term" value="F:hydrolase activity"/>
    <property type="evidence" value="ECO:0007669"/>
    <property type="project" value="UniProtKB-KW"/>
</dbReference>
<keyword evidence="21" id="KW-0175">Coiled coil</keyword>
<dbReference type="Pfam" id="PF04104">
    <property type="entry name" value="DNA_primase_lrg"/>
    <property type="match status" value="1"/>
</dbReference>
<keyword evidence="7" id="KW-0639">Primosome</keyword>
<evidence type="ECO:0000256" key="5">
    <source>
        <dbReference type="ARBA" id="ARBA00018925"/>
    </source>
</evidence>
<dbReference type="Pfam" id="PF00493">
    <property type="entry name" value="MCM"/>
    <property type="match status" value="1"/>
</dbReference>
<comment type="subcellular location">
    <subcellularLocation>
        <location evidence="2">Nucleus</location>
    </subcellularLocation>
</comment>
<keyword evidence="16" id="KW-0408">Iron</keyword>
<dbReference type="Gene3D" id="1.20.930.80">
    <property type="match status" value="1"/>
</dbReference>
<dbReference type="GO" id="GO:0003697">
    <property type="term" value="F:single-stranded DNA binding"/>
    <property type="evidence" value="ECO:0007669"/>
    <property type="project" value="TreeGrafter"/>
</dbReference>
<dbReference type="GO" id="GO:1902975">
    <property type="term" value="P:mitotic DNA replication initiation"/>
    <property type="evidence" value="ECO:0007669"/>
    <property type="project" value="TreeGrafter"/>
</dbReference>
<dbReference type="SUPFAM" id="SSF52540">
    <property type="entry name" value="P-loop containing nucleoside triphosphate hydrolases"/>
    <property type="match status" value="1"/>
</dbReference>
<dbReference type="CDD" id="cd07322">
    <property type="entry name" value="PriL_PriS_Eukaryotic"/>
    <property type="match status" value="1"/>
</dbReference>
<keyword evidence="15" id="KW-0067">ATP-binding</keyword>
<keyword evidence="19" id="KW-0539">Nucleus</keyword>
<sequence length="1404" mass="160845">MSDIGDNESVVQGQNGQENDDNVVPLSDNEGENHIAELYGDEREEYDAEDDNGEDLYGDNMMRDYRAQPELDELSESGIDDASDITELSIDARRRAELAMARRDQLSIEDELYWEEGDESAASLIQRRKRLAPRHPEDDIDDDDGDVPIDILENYHDRSARDHCSDEAVGREIFKRFKKFLNMFKDPATNLNKYILAIRHMVADNRLSLEVDYNDLSNENGEPHIAFLLPEAPVQVLERLDQATTAVVTRIFPWYNRVTNEVKVRIKNLPSEEDIRLLRQIHLNMLIKTAGVVTVTTGILPQLSVLKYDCKSCSFVLGPFVQRQDEETKPTTCPSCQSRGPFELNTEETIYHNYQRITIQESPNLVAAGRLPRSKEVILLGDLCDSCKPGDEIELTGIYTNSYDGSLNTRQGFPVFNTVIIANHIVRKDRLESDSLTDEDIKSIRELAKQPQIAQRIFASIAPTIYGHDDVKQAVGLALFRGQSKNPQGKHRIRGDINVLLCGDPGTAKSQFLRYVAHLAPRSILTTGQGASAVGLTAYVQRHPVTREWTLEAGAMVLADTGVCLIDEFDKMNEQDRTSIHEAMEQQSISISKAGIVTSLKARCTVIAAANPIGGRYNSSRTFAANVDLSEPILSRFDIFCVIRDQPDPVDDEHMSDFIIKTHKRLHPDVLQAMQEMTTEEREAETEFDPSTGLELIPHSLLRKYIIYAREHIHPVLHIDDERIARLYSDLRKESGETGSMVITIRNVESIIRMAEAYAKIHLRTYVDENDVAFATKVMLQCFINTQKASVMQHMKKKFWKQLSYKRDNDELLLFTLKQLVNEQIIYERARHGGSYSDDIGIDTISVPEEDLVEKARQLRIDAVAVKAFFKSKQFTFNKFNFDPQRKIILLNCSLRMEFGNSTIRRTNKNLNNNNNVLQESSSNLQHLTIVVDKTDNYNLSMYNEPPSEIITIEEFQKFGMQRMTVLRELELLKEKYAAEPKKYLEQFIEEIGRIEPFFTNGLLSSQLREARRKDRIAHFVLRLAFCQSEEMSQWFVRQETELFRMRFQLEAPSRMLQFLKTNNISPEELGANDKNEMLHDLSQALIIPLDSIQKSSIFKVNCWDVIELFSSHRLYLREGFAYISCNELVSLVAPQFKENINESLNNARKKVGAVLMEHKLVPLMRHITGAGSSKQETKEYSGSSVSPLDIDDLAIESFPPCMKEIHSHLRKEHHIRYSARNQYGLFLKGIGLSLEGALDFFRTEFTKKMDSDKFNKQYAYNIRHMYGKEGNRIDKKPFSCASIILGTAPNSPMDCHGCPFKHMESELLTKKLNNIGLNEDQIAEINFSSKNHRYDKACTKYFEFVHKIPELDELITHPNQFYNLSRKAHKGELIKKENNEEIDEIEINETSDVINEIEMCEEE</sequence>
<evidence type="ECO:0000256" key="4">
    <source>
        <dbReference type="ARBA" id="ARBA00012551"/>
    </source>
</evidence>
<evidence type="ECO:0000256" key="2">
    <source>
        <dbReference type="ARBA" id="ARBA00004123"/>
    </source>
</evidence>
<dbReference type="Pfam" id="PF17855">
    <property type="entry name" value="MCM_lid"/>
    <property type="match status" value="1"/>
</dbReference>
<keyword evidence="10" id="KW-0547">Nucleotide-binding</keyword>
<protein>
    <recommendedName>
        <fullName evidence="5">DNA replication licensing factor MCM2</fullName>
        <ecNumber evidence="4">3.6.4.12</ecNumber>
    </recommendedName>
</protein>
<dbReference type="InterPro" id="IPR018525">
    <property type="entry name" value="MCM_CS"/>
</dbReference>
<dbReference type="Pfam" id="PF12619">
    <property type="entry name" value="MCM2_N"/>
    <property type="match status" value="1"/>
</dbReference>
<organism evidence="24 25">
    <name type="scientific">Meloidogyne graminicola</name>
    <dbReference type="NCBI Taxonomy" id="189291"/>
    <lineage>
        <taxon>Eukaryota</taxon>
        <taxon>Metazoa</taxon>
        <taxon>Ecdysozoa</taxon>
        <taxon>Nematoda</taxon>
        <taxon>Chromadorea</taxon>
        <taxon>Rhabditida</taxon>
        <taxon>Tylenchina</taxon>
        <taxon>Tylenchomorpha</taxon>
        <taxon>Tylenchoidea</taxon>
        <taxon>Meloidogynidae</taxon>
        <taxon>Meloidogyninae</taxon>
        <taxon>Meloidogyne</taxon>
    </lineage>
</organism>
<keyword evidence="14" id="KW-0862">Zinc</keyword>
<dbReference type="GO" id="GO:0017116">
    <property type="term" value="F:single-stranded DNA helicase activity"/>
    <property type="evidence" value="ECO:0007669"/>
    <property type="project" value="TreeGrafter"/>
</dbReference>
<accession>A0A8S9ZSK1</accession>
<dbReference type="InterPro" id="IPR016558">
    <property type="entry name" value="DNA_primase_lsu_euk"/>
</dbReference>
<evidence type="ECO:0000256" key="17">
    <source>
        <dbReference type="ARBA" id="ARBA00023014"/>
    </source>
</evidence>
<evidence type="ECO:0000256" key="12">
    <source>
        <dbReference type="ARBA" id="ARBA00022801"/>
    </source>
</evidence>
<dbReference type="PANTHER" id="PTHR11630:SF44">
    <property type="entry name" value="DNA REPLICATION LICENSING FACTOR MCM2"/>
    <property type="match status" value="1"/>
</dbReference>
<dbReference type="InterPro" id="IPR059098">
    <property type="entry name" value="WHD_MCM2"/>
</dbReference>
<feature type="compositionally biased region" description="Acidic residues" evidence="22">
    <location>
        <begin position="42"/>
        <end position="57"/>
    </location>
</feature>
<dbReference type="GO" id="GO:0042555">
    <property type="term" value="C:MCM complex"/>
    <property type="evidence" value="ECO:0007669"/>
    <property type="project" value="InterPro"/>
</dbReference>
<evidence type="ECO:0000256" key="16">
    <source>
        <dbReference type="ARBA" id="ARBA00023004"/>
    </source>
</evidence>
<dbReference type="Pfam" id="PF23669">
    <property type="entry name" value="WHD_MCM2"/>
    <property type="match status" value="1"/>
</dbReference>
<dbReference type="PANTHER" id="PTHR11630">
    <property type="entry name" value="DNA REPLICATION LICENSING FACTOR MCM FAMILY MEMBER"/>
    <property type="match status" value="1"/>
</dbReference>
<dbReference type="InterPro" id="IPR001208">
    <property type="entry name" value="MCM_dom"/>
</dbReference>
<comment type="cofactor">
    <cofactor evidence="1">
        <name>[4Fe-4S] cluster</name>
        <dbReference type="ChEBI" id="CHEBI:49883"/>
    </cofactor>
</comment>
<dbReference type="Proteomes" id="UP000605970">
    <property type="component" value="Unassembled WGS sequence"/>
</dbReference>
<dbReference type="GO" id="GO:0008270">
    <property type="term" value="F:zinc ion binding"/>
    <property type="evidence" value="ECO:0007669"/>
    <property type="project" value="UniProtKB-KW"/>
</dbReference>
<evidence type="ECO:0000256" key="15">
    <source>
        <dbReference type="ARBA" id="ARBA00022840"/>
    </source>
</evidence>
<dbReference type="GO" id="GO:0006269">
    <property type="term" value="P:DNA replication, synthesis of primer"/>
    <property type="evidence" value="ECO:0007669"/>
    <property type="project" value="UniProtKB-KW"/>
</dbReference>
<keyword evidence="9" id="KW-0479">Metal-binding</keyword>
<comment type="caution">
    <text evidence="24">The sequence shown here is derived from an EMBL/GenBank/DDBJ whole genome shotgun (WGS) entry which is preliminary data.</text>
</comment>
<comment type="similarity">
    <text evidence="3">Belongs to the MCM family.</text>
</comment>
<evidence type="ECO:0000256" key="3">
    <source>
        <dbReference type="ARBA" id="ARBA00008010"/>
    </source>
</evidence>
<evidence type="ECO:0000256" key="9">
    <source>
        <dbReference type="ARBA" id="ARBA00022723"/>
    </source>
</evidence>
<keyword evidence="6" id="KW-0004">4Fe-4S</keyword>
<keyword evidence="12" id="KW-0378">Hydrolase</keyword>
<dbReference type="InterPro" id="IPR012340">
    <property type="entry name" value="NA-bd_OB-fold"/>
</dbReference>
<keyword evidence="13 24" id="KW-0347">Helicase</keyword>
<evidence type="ECO:0000256" key="14">
    <source>
        <dbReference type="ARBA" id="ARBA00022833"/>
    </source>
</evidence>
<keyword evidence="25" id="KW-1185">Reference proteome</keyword>
<dbReference type="GO" id="GO:0000727">
    <property type="term" value="P:double-strand break repair via break-induced replication"/>
    <property type="evidence" value="ECO:0007669"/>
    <property type="project" value="TreeGrafter"/>
</dbReference>
<dbReference type="GO" id="GO:0051539">
    <property type="term" value="F:4 iron, 4 sulfur cluster binding"/>
    <property type="evidence" value="ECO:0007669"/>
    <property type="project" value="UniProtKB-KW"/>
</dbReference>
<dbReference type="InterPro" id="IPR041562">
    <property type="entry name" value="MCM_lid"/>
</dbReference>
<evidence type="ECO:0000256" key="1">
    <source>
        <dbReference type="ARBA" id="ARBA00001966"/>
    </source>
</evidence>
<dbReference type="InterPro" id="IPR033762">
    <property type="entry name" value="MCM_OB"/>
</dbReference>
<evidence type="ECO:0000256" key="20">
    <source>
        <dbReference type="ARBA" id="ARBA00023306"/>
    </source>
</evidence>
<evidence type="ECO:0000259" key="23">
    <source>
        <dbReference type="PROSITE" id="PS50051"/>
    </source>
</evidence>
<feature type="coiled-coil region" evidence="21">
    <location>
        <begin position="901"/>
        <end position="928"/>
    </location>
</feature>
<keyword evidence="18" id="KW-0238">DNA-binding</keyword>
<evidence type="ECO:0000256" key="7">
    <source>
        <dbReference type="ARBA" id="ARBA00022515"/>
    </source>
</evidence>
<dbReference type="EMBL" id="JABEBT010000033">
    <property type="protein sequence ID" value="KAF7636186.1"/>
    <property type="molecule type" value="Genomic_DNA"/>
</dbReference>
<dbReference type="PRINTS" id="PR01657">
    <property type="entry name" value="MCMFAMILY"/>
</dbReference>
<dbReference type="SUPFAM" id="SSF50249">
    <property type="entry name" value="Nucleic acid-binding proteins"/>
    <property type="match status" value="1"/>
</dbReference>
<evidence type="ECO:0000256" key="8">
    <source>
        <dbReference type="ARBA" id="ARBA00022705"/>
    </source>
</evidence>
<dbReference type="FunFam" id="3.40.50.300:FF:000138">
    <property type="entry name" value="DNA helicase"/>
    <property type="match status" value="1"/>
</dbReference>
<dbReference type="InterPro" id="IPR008045">
    <property type="entry name" value="MCM2"/>
</dbReference>
<dbReference type="InterPro" id="IPR027925">
    <property type="entry name" value="MCM_N"/>
</dbReference>
<evidence type="ECO:0000313" key="24">
    <source>
        <dbReference type="EMBL" id="KAF7636186.1"/>
    </source>
</evidence>
<dbReference type="Gene3D" id="2.40.50.140">
    <property type="entry name" value="Nucleic acid-binding proteins"/>
    <property type="match status" value="1"/>
</dbReference>